<keyword evidence="3" id="KW-1185">Reference proteome</keyword>
<name>A0A372ZLE1_9ACTN</name>
<dbReference type="InterPro" id="IPR024747">
    <property type="entry name" value="Pyridox_Oxase-rel"/>
</dbReference>
<dbReference type="InterPro" id="IPR012349">
    <property type="entry name" value="Split_barrel_FMN-bd"/>
</dbReference>
<sequence>MEREDRVETLSEAECLRLLSTVPVGRVVYTEHALPAVLPVSFEVLDGRLVLAVRRGSATARGLDGTVVAFQADLLDPVTRTGWSVLVHGRADVVSDPEQVRRVLRSGLRPWVGDPEPLFVALVPELVSGRRLFPTGPGVPGTPGCQTRRPTGAGPTSAGPVRTGPVNTGFPLGS</sequence>
<dbReference type="Pfam" id="PF12900">
    <property type="entry name" value="Pyridox_ox_2"/>
    <property type="match status" value="1"/>
</dbReference>
<dbReference type="SUPFAM" id="SSF50475">
    <property type="entry name" value="FMN-binding split barrel"/>
    <property type="match status" value="1"/>
</dbReference>
<comment type="caution">
    <text evidence="2">The sequence shown here is derived from an EMBL/GenBank/DDBJ whole genome shotgun (WGS) entry which is preliminary data.</text>
</comment>
<evidence type="ECO:0000313" key="3">
    <source>
        <dbReference type="Proteomes" id="UP000263377"/>
    </source>
</evidence>
<organism evidence="2 3">
    <name type="scientific">Kitasatospora xanthocidica</name>
    <dbReference type="NCBI Taxonomy" id="83382"/>
    <lineage>
        <taxon>Bacteria</taxon>
        <taxon>Bacillati</taxon>
        <taxon>Actinomycetota</taxon>
        <taxon>Actinomycetes</taxon>
        <taxon>Kitasatosporales</taxon>
        <taxon>Streptomycetaceae</taxon>
        <taxon>Kitasatospora</taxon>
    </lineage>
</organism>
<dbReference type="Gene3D" id="2.30.110.10">
    <property type="entry name" value="Electron Transport, Fmn-binding Protein, Chain A"/>
    <property type="match status" value="1"/>
</dbReference>
<dbReference type="RefSeq" id="WP_117492597.1">
    <property type="nucleotide sequence ID" value="NZ_QVIG01000002.1"/>
</dbReference>
<proteinExistence type="predicted"/>
<dbReference type="EMBL" id="QVIG01000002">
    <property type="protein sequence ID" value="RGD56250.1"/>
    <property type="molecule type" value="Genomic_DNA"/>
</dbReference>
<reference evidence="2 3" key="1">
    <citation type="submission" date="2018-08" db="EMBL/GenBank/DDBJ databases">
        <title>Diversity &amp; Physiological Properties of Lignin-Decomposing Actinobacteria from Soil.</title>
        <authorList>
            <person name="Roh S.G."/>
            <person name="Kim S.B."/>
        </authorList>
    </citation>
    <scope>NUCLEOTIDE SEQUENCE [LARGE SCALE GENOMIC DNA]</scope>
    <source>
        <strain evidence="2 3">MMS17-GH009</strain>
    </source>
</reference>
<accession>A0A372ZLE1</accession>
<dbReference type="Proteomes" id="UP000263377">
    <property type="component" value="Unassembled WGS sequence"/>
</dbReference>
<feature type="region of interest" description="Disordered" evidence="1">
    <location>
        <begin position="134"/>
        <end position="174"/>
    </location>
</feature>
<evidence type="ECO:0000313" key="2">
    <source>
        <dbReference type="EMBL" id="RGD56250.1"/>
    </source>
</evidence>
<evidence type="ECO:0000256" key="1">
    <source>
        <dbReference type="SAM" id="MobiDB-lite"/>
    </source>
</evidence>
<gene>
    <name evidence="2" type="ORF">DR950_38910</name>
</gene>
<dbReference type="AlphaFoldDB" id="A0A372ZLE1"/>
<protein>
    <submittedName>
        <fullName evidence="2">Pyridoxamine 5'-phosphate oxidase family protein</fullName>
    </submittedName>
</protein>